<evidence type="ECO:0000256" key="5">
    <source>
        <dbReference type="SAM" id="MobiDB-lite"/>
    </source>
</evidence>
<organism evidence="7 8">
    <name type="scientific">Scytalidium lignicola</name>
    <name type="common">Hyphomycete</name>
    <dbReference type="NCBI Taxonomy" id="5539"/>
    <lineage>
        <taxon>Eukaryota</taxon>
        <taxon>Fungi</taxon>
        <taxon>Dikarya</taxon>
        <taxon>Ascomycota</taxon>
        <taxon>Pezizomycotina</taxon>
        <taxon>Leotiomycetes</taxon>
        <taxon>Leotiomycetes incertae sedis</taxon>
        <taxon>Scytalidium</taxon>
    </lineage>
</organism>
<feature type="compositionally biased region" description="Basic and acidic residues" evidence="5">
    <location>
        <begin position="354"/>
        <end position="422"/>
    </location>
</feature>
<feature type="compositionally biased region" description="Basic and acidic residues" evidence="5">
    <location>
        <begin position="114"/>
        <end position="123"/>
    </location>
</feature>
<gene>
    <name evidence="7" type="ORF">B7463_g9585</name>
</gene>
<feature type="non-terminal residue" evidence="7">
    <location>
        <position position="422"/>
    </location>
</feature>
<feature type="compositionally biased region" description="Basic residues" evidence="5">
    <location>
        <begin position="1"/>
        <end position="10"/>
    </location>
</feature>
<dbReference type="Pfam" id="PF12656">
    <property type="entry name" value="G-patch_2"/>
    <property type="match status" value="1"/>
</dbReference>
<feature type="region of interest" description="Disordered" evidence="5">
    <location>
        <begin position="262"/>
        <end position="284"/>
    </location>
</feature>
<evidence type="ECO:0000313" key="8">
    <source>
        <dbReference type="Proteomes" id="UP000258309"/>
    </source>
</evidence>
<feature type="compositionally biased region" description="Low complexity" evidence="5">
    <location>
        <begin position="47"/>
        <end position="73"/>
    </location>
</feature>
<evidence type="ECO:0000259" key="6">
    <source>
        <dbReference type="Pfam" id="PF12656"/>
    </source>
</evidence>
<dbReference type="AlphaFoldDB" id="A0A3E2H0I2"/>
<dbReference type="Proteomes" id="UP000258309">
    <property type="component" value="Unassembled WGS sequence"/>
</dbReference>
<comment type="subcellular location">
    <subcellularLocation>
        <location evidence="1 4">Nucleus</location>
    </subcellularLocation>
</comment>
<dbReference type="PANTHER" id="PTHR15818:SF2">
    <property type="entry name" value="G-PATCH DOMAIN AND KOW MOTIFS-CONTAINING PROTEIN"/>
    <property type="match status" value="1"/>
</dbReference>
<feature type="region of interest" description="Disordered" evidence="5">
    <location>
        <begin position="200"/>
        <end position="236"/>
    </location>
</feature>
<comment type="similarity">
    <text evidence="2 4">Belongs to the SPP2 family.</text>
</comment>
<keyword evidence="8" id="KW-1185">Reference proteome</keyword>
<dbReference type="PANTHER" id="PTHR15818">
    <property type="entry name" value="G PATCH AND KOW-CONTAINING"/>
    <property type="match status" value="1"/>
</dbReference>
<evidence type="ECO:0000256" key="4">
    <source>
        <dbReference type="RuleBase" id="RU369096"/>
    </source>
</evidence>
<evidence type="ECO:0000313" key="7">
    <source>
        <dbReference type="EMBL" id="RFU26752.1"/>
    </source>
</evidence>
<dbReference type="InterPro" id="IPR045166">
    <property type="entry name" value="Spp2-like"/>
</dbReference>
<proteinExistence type="inferred from homology"/>
<dbReference type="GO" id="GO:0005681">
    <property type="term" value="C:spliceosomal complex"/>
    <property type="evidence" value="ECO:0007669"/>
    <property type="project" value="UniProtKB-UniRule"/>
</dbReference>
<evidence type="ECO:0000256" key="3">
    <source>
        <dbReference type="ARBA" id="ARBA00023242"/>
    </source>
</evidence>
<feature type="compositionally biased region" description="Basic and acidic residues" evidence="5">
    <location>
        <begin position="223"/>
        <end position="236"/>
    </location>
</feature>
<keyword evidence="4" id="KW-0507">mRNA processing</keyword>
<dbReference type="InterPro" id="IPR026822">
    <property type="entry name" value="Spp2/MOS2_G-patch"/>
</dbReference>
<dbReference type="OMA" id="AWGKSAM"/>
<dbReference type="EMBL" id="NCSJ02000244">
    <property type="protein sequence ID" value="RFU26752.1"/>
    <property type="molecule type" value="Genomic_DNA"/>
</dbReference>
<keyword evidence="4" id="KW-0747">Spliceosome</keyword>
<evidence type="ECO:0000256" key="1">
    <source>
        <dbReference type="ARBA" id="ARBA00004123"/>
    </source>
</evidence>
<keyword evidence="3 4" id="KW-0539">Nucleus</keyword>
<feature type="non-terminal residue" evidence="7">
    <location>
        <position position="1"/>
    </location>
</feature>
<dbReference type="GO" id="GO:0000398">
    <property type="term" value="P:mRNA splicing, via spliceosome"/>
    <property type="evidence" value="ECO:0007669"/>
    <property type="project" value="UniProtKB-UniRule"/>
</dbReference>
<comment type="caution">
    <text evidence="7">The sequence shown here is derived from an EMBL/GenBank/DDBJ whole genome shotgun (WGS) entry which is preliminary data.</text>
</comment>
<sequence>MSPSRGHHPPSTHAANSTTQPAAPSESSTTPTTKIAIKGFSLSSKANNTTSTISGSNTTKSKIQIKPSKSPTPVLGKRPRNALHHGADDEDDGEAEQHGRHELVTGFADGGATRYEDERERRSRNQPLVIQKQANRDWRAEMRMRRGGGRNLLPPEVQAQRAAAQRGGEEGKVNGVDLVNGDEGPKWGLNVRKRETVVEERADREVEVETVTETEGVVVGNGADHEAEEPSRAKTDDELALEALMGKESKKKGPDLVIPVASEEEEDDEQRYHQPVNEADAYRRAVRDAPDVSTLEDYERVPVEEFGAALLRGMGWNGEKTAGPKDVKRRQNLLGLGASHLKGAEELGAWVQKSDTKRLKGADSKRHSGGERRPTVGEYKREKERERERREERHESYRRDRERERDRDRDYRDRDRHRDYRR</sequence>
<reference evidence="7 8" key="1">
    <citation type="submission" date="2018-05" db="EMBL/GenBank/DDBJ databases">
        <title>Draft genome sequence of Scytalidium lignicola DSM 105466, a ubiquitous saprotrophic fungus.</title>
        <authorList>
            <person name="Buettner E."/>
            <person name="Gebauer A.M."/>
            <person name="Hofrichter M."/>
            <person name="Liers C."/>
            <person name="Kellner H."/>
        </authorList>
    </citation>
    <scope>NUCLEOTIDE SEQUENCE [LARGE SCALE GENOMIC DNA]</scope>
    <source>
        <strain evidence="7 8">DSM 105466</strain>
    </source>
</reference>
<feature type="region of interest" description="Disordered" evidence="5">
    <location>
        <begin position="344"/>
        <end position="422"/>
    </location>
</feature>
<dbReference type="STRING" id="5539.A0A3E2H0I2"/>
<keyword evidence="4" id="KW-0508">mRNA splicing</keyword>
<feature type="region of interest" description="Disordered" evidence="5">
    <location>
        <begin position="163"/>
        <end position="187"/>
    </location>
</feature>
<protein>
    <recommendedName>
        <fullName evidence="4">Pre-mRNA-splicing factor</fullName>
    </recommendedName>
</protein>
<dbReference type="OrthoDB" id="5577072at2759"/>
<evidence type="ECO:0000256" key="2">
    <source>
        <dbReference type="ARBA" id="ARBA00008576"/>
    </source>
</evidence>
<accession>A0A3E2H0I2</accession>
<feature type="region of interest" description="Disordered" evidence="5">
    <location>
        <begin position="1"/>
        <end position="137"/>
    </location>
</feature>
<comment type="function">
    <text evidence="4">Involved in spliceosome maturation and the first step of pre-mRNA splicing.</text>
</comment>
<name>A0A3E2H0I2_SCYLI</name>
<feature type="domain" description="Spp2/MOS2 G-patch" evidence="6">
    <location>
        <begin position="290"/>
        <end position="339"/>
    </location>
</feature>
<feature type="compositionally biased region" description="Low complexity" evidence="5">
    <location>
        <begin position="17"/>
        <end position="33"/>
    </location>
</feature>